<evidence type="ECO:0000256" key="1">
    <source>
        <dbReference type="SAM" id="MobiDB-lite"/>
    </source>
</evidence>
<protein>
    <recommendedName>
        <fullName evidence="4">CopG family transcriptional regulator</fullName>
    </recommendedName>
</protein>
<reference evidence="2 3" key="1">
    <citation type="submission" date="2024-08" db="EMBL/GenBank/DDBJ databases">
        <title>Genome mining of Saccharopolyspora cebuensis PGLac3 from Nigerian medicinal plant.</title>
        <authorList>
            <person name="Ezeobiora C.E."/>
            <person name="Igbokwe N.H."/>
            <person name="Amin D.H."/>
            <person name="Mendie U.E."/>
        </authorList>
    </citation>
    <scope>NUCLEOTIDE SEQUENCE [LARGE SCALE GENOMIC DNA]</scope>
    <source>
        <strain evidence="2 3">PGLac3</strain>
    </source>
</reference>
<evidence type="ECO:0000313" key="2">
    <source>
        <dbReference type="EMBL" id="MEY8042433.1"/>
    </source>
</evidence>
<gene>
    <name evidence="2" type="ORF">AB8O55_23735</name>
</gene>
<keyword evidence="3" id="KW-1185">Reference proteome</keyword>
<name>A0ABV4CMW5_9PSEU</name>
<dbReference type="EMBL" id="JBGEHV010000056">
    <property type="protein sequence ID" value="MEY8042433.1"/>
    <property type="molecule type" value="Genomic_DNA"/>
</dbReference>
<dbReference type="Proteomes" id="UP001564626">
    <property type="component" value="Unassembled WGS sequence"/>
</dbReference>
<feature type="region of interest" description="Disordered" evidence="1">
    <location>
        <begin position="96"/>
        <end position="173"/>
    </location>
</feature>
<proteinExistence type="predicted"/>
<feature type="region of interest" description="Disordered" evidence="1">
    <location>
        <begin position="1"/>
        <end position="28"/>
    </location>
</feature>
<evidence type="ECO:0000313" key="3">
    <source>
        <dbReference type="Proteomes" id="UP001564626"/>
    </source>
</evidence>
<sequence>MALGRTKIGRRQKPDSAPADAAAVAEPDPELDSYLAALAPEEDVESTGSGRRFGASEVHQLRLPLMANERLKELAFKQGTSPAALARDWVLQHLSEADLREAPQPPSGGGPVWPGSEEPTAVAPHPAHGQAQQVQAEPERPDPHPDPYGLDPHAADPYGYGPGQYDLDQYDPYAGDLYAPHAADVERTDEITVPHRRLRR</sequence>
<accession>A0ABV4CMW5</accession>
<feature type="compositionally biased region" description="Low complexity" evidence="1">
    <location>
        <begin position="15"/>
        <end position="26"/>
    </location>
</feature>
<organism evidence="2 3">
    <name type="scientific">Saccharopolyspora cebuensis</name>
    <dbReference type="NCBI Taxonomy" id="418759"/>
    <lineage>
        <taxon>Bacteria</taxon>
        <taxon>Bacillati</taxon>
        <taxon>Actinomycetota</taxon>
        <taxon>Actinomycetes</taxon>
        <taxon>Pseudonocardiales</taxon>
        <taxon>Pseudonocardiaceae</taxon>
        <taxon>Saccharopolyspora</taxon>
    </lineage>
</organism>
<comment type="caution">
    <text evidence="2">The sequence shown here is derived from an EMBL/GenBank/DDBJ whole genome shotgun (WGS) entry which is preliminary data.</text>
</comment>
<dbReference type="CDD" id="cd21631">
    <property type="entry name" value="RHH_CopG_NikR-like"/>
    <property type="match status" value="1"/>
</dbReference>
<evidence type="ECO:0008006" key="4">
    <source>
        <dbReference type="Google" id="ProtNLM"/>
    </source>
</evidence>
<dbReference type="RefSeq" id="WP_345357041.1">
    <property type="nucleotide sequence ID" value="NZ_BAABII010000003.1"/>
</dbReference>